<accession>A0A7X1XDQ8</accession>
<name>A0A7X1XDQ8_9PSED</name>
<comment type="caution">
    <text evidence="2">The sequence shown here is derived from an EMBL/GenBank/DDBJ whole genome shotgun (WGS) entry which is preliminary data.</text>
</comment>
<dbReference type="EMBL" id="WIWI01000025">
    <property type="protein sequence ID" value="MQT89680.1"/>
    <property type="molecule type" value="Genomic_DNA"/>
</dbReference>
<evidence type="ECO:0000313" key="1">
    <source>
        <dbReference type="EMBL" id="MQT73288.1"/>
    </source>
</evidence>
<proteinExistence type="predicted"/>
<reference evidence="3 4" key="1">
    <citation type="submission" date="2019-10" db="EMBL/GenBank/DDBJ databases">
        <title>Evaluation of single-gene subtyping targets for Pseudomonas.</title>
        <authorList>
            <person name="Reichler S.J."/>
            <person name="Orsi R.H."/>
            <person name="Wiedmann M."/>
            <person name="Martin N.H."/>
            <person name="Murphy S.I."/>
        </authorList>
    </citation>
    <scope>NUCLEOTIDE SEQUENCE [LARGE SCALE GENOMIC DNA]</scope>
    <source>
        <strain evidence="1 3">FSL R10-2932</strain>
        <strain evidence="2 4">FSL R10-3254</strain>
    </source>
</reference>
<protein>
    <submittedName>
        <fullName evidence="2">Uncharacterized protein</fullName>
    </submittedName>
</protein>
<sequence length="78" mass="8446">MQCQIEIAGTTLWVEAENESQVENVISDTGATFGPLPGNEDGVSVYAPASVIDYRLPQDNEQLKAELLAEKARLKALV</sequence>
<gene>
    <name evidence="1" type="ORF">GHO37_03070</name>
    <name evidence="2" type="ORF">GHO39_11115</name>
</gene>
<organism evidence="2 4">
    <name type="scientific">Pseudomonas helleri</name>
    <dbReference type="NCBI Taxonomy" id="1608996"/>
    <lineage>
        <taxon>Bacteria</taxon>
        <taxon>Pseudomonadati</taxon>
        <taxon>Pseudomonadota</taxon>
        <taxon>Gammaproteobacteria</taxon>
        <taxon>Pseudomonadales</taxon>
        <taxon>Pseudomonadaceae</taxon>
        <taxon>Pseudomonas</taxon>
    </lineage>
</organism>
<evidence type="ECO:0000313" key="2">
    <source>
        <dbReference type="EMBL" id="MQT89680.1"/>
    </source>
</evidence>
<dbReference type="EMBL" id="WIWF01000007">
    <property type="protein sequence ID" value="MQT73288.1"/>
    <property type="molecule type" value="Genomic_DNA"/>
</dbReference>
<evidence type="ECO:0000313" key="4">
    <source>
        <dbReference type="Proteomes" id="UP000489190"/>
    </source>
</evidence>
<dbReference type="AlphaFoldDB" id="A0A7X1XDQ8"/>
<dbReference type="Proteomes" id="UP000489190">
    <property type="component" value="Unassembled WGS sequence"/>
</dbReference>
<evidence type="ECO:0000313" key="3">
    <source>
        <dbReference type="Proteomes" id="UP000447574"/>
    </source>
</evidence>
<dbReference type="RefSeq" id="WP_153328340.1">
    <property type="nucleotide sequence ID" value="NZ_WIWF01000007.1"/>
</dbReference>
<dbReference type="Proteomes" id="UP000447574">
    <property type="component" value="Unassembled WGS sequence"/>
</dbReference>